<dbReference type="EMBL" id="CAJPIZ010007136">
    <property type="protein sequence ID" value="CAG2110082.1"/>
    <property type="molecule type" value="Genomic_DNA"/>
</dbReference>
<feature type="signal peptide" evidence="1">
    <location>
        <begin position="1"/>
        <end position="17"/>
    </location>
</feature>
<organism evidence="2">
    <name type="scientific">Medioppia subpectinata</name>
    <dbReference type="NCBI Taxonomy" id="1979941"/>
    <lineage>
        <taxon>Eukaryota</taxon>
        <taxon>Metazoa</taxon>
        <taxon>Ecdysozoa</taxon>
        <taxon>Arthropoda</taxon>
        <taxon>Chelicerata</taxon>
        <taxon>Arachnida</taxon>
        <taxon>Acari</taxon>
        <taxon>Acariformes</taxon>
        <taxon>Sarcoptiformes</taxon>
        <taxon>Oribatida</taxon>
        <taxon>Brachypylina</taxon>
        <taxon>Oppioidea</taxon>
        <taxon>Oppiidae</taxon>
        <taxon>Medioppia</taxon>
    </lineage>
</organism>
<reference evidence="2" key="1">
    <citation type="submission" date="2020-11" db="EMBL/GenBank/DDBJ databases">
        <authorList>
            <person name="Tran Van P."/>
        </authorList>
    </citation>
    <scope>NUCLEOTIDE SEQUENCE</scope>
</reference>
<dbReference type="EMBL" id="OC861711">
    <property type="protein sequence ID" value="CAD7629652.1"/>
    <property type="molecule type" value="Genomic_DNA"/>
</dbReference>
<protein>
    <submittedName>
        <fullName evidence="2">Uncharacterized protein</fullName>
    </submittedName>
</protein>
<keyword evidence="3" id="KW-1185">Reference proteome</keyword>
<name>A0A7R9Q288_9ACAR</name>
<accession>A0A7R9Q288</accession>
<sequence>MKFALLLAVTLIALVSAVPAPDDPLEVYKQQLVARVDKQEKLTEKDIKHFDTTKLKDSPQQKELKNSMIELEGFRPDIKKGASVEQLEPVERNLGYLESWEPYYVEEMEKLLHQ</sequence>
<dbReference type="AlphaFoldDB" id="A0A7R9Q288"/>
<dbReference type="OrthoDB" id="6535136at2759"/>
<evidence type="ECO:0000313" key="3">
    <source>
        <dbReference type="Proteomes" id="UP000759131"/>
    </source>
</evidence>
<evidence type="ECO:0000313" key="2">
    <source>
        <dbReference type="EMBL" id="CAD7629652.1"/>
    </source>
</evidence>
<evidence type="ECO:0000256" key="1">
    <source>
        <dbReference type="SAM" id="SignalP"/>
    </source>
</evidence>
<gene>
    <name evidence="2" type="ORF">OSB1V03_LOCUS10067</name>
</gene>
<keyword evidence="1" id="KW-0732">Signal</keyword>
<proteinExistence type="predicted"/>
<feature type="chain" id="PRO_5036403730" evidence="1">
    <location>
        <begin position="18"/>
        <end position="114"/>
    </location>
</feature>
<dbReference type="Proteomes" id="UP000759131">
    <property type="component" value="Unassembled WGS sequence"/>
</dbReference>